<feature type="compositionally biased region" description="Low complexity" evidence="8">
    <location>
        <begin position="201"/>
        <end position="214"/>
    </location>
</feature>
<dbReference type="PANTHER" id="PTHR43289:SF6">
    <property type="entry name" value="SERINE_THREONINE-PROTEIN KINASE NEKL-3"/>
    <property type="match status" value="1"/>
</dbReference>
<dbReference type="InterPro" id="IPR011009">
    <property type="entry name" value="Kinase-like_dom_sf"/>
</dbReference>
<dbReference type="PROSITE" id="PS00108">
    <property type="entry name" value="PROTEIN_KINASE_ST"/>
    <property type="match status" value="1"/>
</dbReference>
<proteinExistence type="predicted"/>
<dbReference type="PROSITE" id="PS50011">
    <property type="entry name" value="PROTEIN_KINASE_DOM"/>
    <property type="match status" value="1"/>
</dbReference>
<reference evidence="10 11" key="1">
    <citation type="submission" date="2020-10" db="EMBL/GenBank/DDBJ databases">
        <title>Sequencing the genomes of 1000 actinobacteria strains.</title>
        <authorList>
            <person name="Klenk H.-P."/>
        </authorList>
    </citation>
    <scope>NUCLEOTIDE SEQUENCE [LARGE SCALE GENOMIC DNA]</scope>
    <source>
        <strain evidence="10 11">DSM 43173</strain>
    </source>
</reference>
<keyword evidence="6 7" id="KW-0067">ATP-binding</keyword>
<dbReference type="CDD" id="cd14014">
    <property type="entry name" value="STKc_PknB_like"/>
    <property type="match status" value="1"/>
</dbReference>
<evidence type="ECO:0000313" key="11">
    <source>
        <dbReference type="Proteomes" id="UP000633509"/>
    </source>
</evidence>
<dbReference type="Gene3D" id="3.30.200.20">
    <property type="entry name" value="Phosphorylase Kinase, domain 1"/>
    <property type="match status" value="1"/>
</dbReference>
<dbReference type="EC" id="2.7.11.1" evidence="1"/>
<feature type="compositionally biased region" description="Basic and acidic residues" evidence="8">
    <location>
        <begin position="221"/>
        <end position="240"/>
    </location>
</feature>
<dbReference type="Proteomes" id="UP000633509">
    <property type="component" value="Unassembled WGS sequence"/>
</dbReference>
<keyword evidence="4 7" id="KW-0547">Nucleotide-binding</keyword>
<accession>A0ABR9LSC2</accession>
<keyword evidence="2 10" id="KW-0723">Serine/threonine-protein kinase</keyword>
<evidence type="ECO:0000256" key="2">
    <source>
        <dbReference type="ARBA" id="ARBA00022527"/>
    </source>
</evidence>
<evidence type="ECO:0000256" key="5">
    <source>
        <dbReference type="ARBA" id="ARBA00022777"/>
    </source>
</evidence>
<dbReference type="InterPro" id="IPR008271">
    <property type="entry name" value="Ser/Thr_kinase_AS"/>
</dbReference>
<dbReference type="InterPro" id="IPR000719">
    <property type="entry name" value="Prot_kinase_dom"/>
</dbReference>
<feature type="domain" description="Protein kinase" evidence="9">
    <location>
        <begin position="9"/>
        <end position="354"/>
    </location>
</feature>
<dbReference type="PROSITE" id="PS00107">
    <property type="entry name" value="PROTEIN_KINASE_ATP"/>
    <property type="match status" value="1"/>
</dbReference>
<feature type="binding site" evidence="7">
    <location>
        <position position="38"/>
    </location>
    <ligand>
        <name>ATP</name>
        <dbReference type="ChEBI" id="CHEBI:30616"/>
    </ligand>
</feature>
<gene>
    <name evidence="10" type="ORF">H4W80_001425</name>
</gene>
<keyword evidence="11" id="KW-1185">Reference proteome</keyword>
<comment type="caution">
    <text evidence="10">The sequence shown here is derived from an EMBL/GenBank/DDBJ whole genome shotgun (WGS) entry which is preliminary data.</text>
</comment>
<sequence length="584" mass="59974">MTSLVGGRYRLIEPVGEGGMGVVWRARDESLGREVAVKRVRLAPGLDAASRAALCDRALAEARTAAALRHPSIVAVHDLIVEDGDPAIVMELVHGPSLEQVIRENGPLPARRAAEIGLRVLSALAATHAAGVLHRDVKPANVLLAGDGRVVLTDFGIATLVGGLPGTPVGTPGYTAPECLHAPAPDHTLILPTDPTDLHTAAASPPSGPADGHAIGPTDGHTADHTDSRATRPADGHATDRTVVQPTDPAGAGPADRTASRPTGPASPRAAGAGSDAWSGAAGPASDLWSLAAALYTAVEGRGPFARDSAVATLSAVLTEPPAPSGSALWPVLAAALEKDPHKRPGAERLRGWLEAVVQGPAATAVLPEPPRDTPPGVRLPVALGALVVAALVGAGAVVVPQLGRTSAAGPAAVAAAPPATAEAGRFAALPRACGLLTPEQAAEAVPKALIMPRENAECTWHQSLAKESRSLRLELEMQEPTGTHAEIALAADDFDSRRDEAERSRKSSLLGRSSEISDLKGLGDEAMTWTVTDDRRPQTEVAIVFRVSNLVAKLTLRREVAKDPALPGQAGAAARSVVEALTR</sequence>
<evidence type="ECO:0000256" key="7">
    <source>
        <dbReference type="PROSITE-ProRule" id="PRU10141"/>
    </source>
</evidence>
<feature type="compositionally biased region" description="Low complexity" evidence="8">
    <location>
        <begin position="260"/>
        <end position="283"/>
    </location>
</feature>
<dbReference type="EMBL" id="JADBEK010000001">
    <property type="protein sequence ID" value="MBE1583167.1"/>
    <property type="molecule type" value="Genomic_DNA"/>
</dbReference>
<evidence type="ECO:0000256" key="3">
    <source>
        <dbReference type="ARBA" id="ARBA00022679"/>
    </source>
</evidence>
<dbReference type="SUPFAM" id="SSF56112">
    <property type="entry name" value="Protein kinase-like (PK-like)"/>
    <property type="match status" value="2"/>
</dbReference>
<feature type="region of interest" description="Disordered" evidence="8">
    <location>
        <begin position="185"/>
        <end position="283"/>
    </location>
</feature>
<evidence type="ECO:0000256" key="1">
    <source>
        <dbReference type="ARBA" id="ARBA00012513"/>
    </source>
</evidence>
<protein>
    <recommendedName>
        <fullName evidence="1">non-specific serine/threonine protein kinase</fullName>
        <ecNumber evidence="1">2.7.11.1</ecNumber>
    </recommendedName>
</protein>
<dbReference type="RefSeq" id="WP_225963295.1">
    <property type="nucleotide sequence ID" value="NZ_JADBEK010000001.1"/>
</dbReference>
<evidence type="ECO:0000256" key="6">
    <source>
        <dbReference type="ARBA" id="ARBA00022840"/>
    </source>
</evidence>
<evidence type="ECO:0000313" key="10">
    <source>
        <dbReference type="EMBL" id="MBE1583167.1"/>
    </source>
</evidence>
<organism evidence="10 11">
    <name type="scientific">Nonomuraea angiospora</name>
    <dbReference type="NCBI Taxonomy" id="46172"/>
    <lineage>
        <taxon>Bacteria</taxon>
        <taxon>Bacillati</taxon>
        <taxon>Actinomycetota</taxon>
        <taxon>Actinomycetes</taxon>
        <taxon>Streptosporangiales</taxon>
        <taxon>Streptosporangiaceae</taxon>
        <taxon>Nonomuraea</taxon>
    </lineage>
</organism>
<dbReference type="InterPro" id="IPR017441">
    <property type="entry name" value="Protein_kinase_ATP_BS"/>
</dbReference>
<keyword evidence="5 10" id="KW-0418">Kinase</keyword>
<dbReference type="Pfam" id="PF00069">
    <property type="entry name" value="Pkinase"/>
    <property type="match status" value="1"/>
</dbReference>
<keyword evidence="3" id="KW-0808">Transferase</keyword>
<evidence type="ECO:0000256" key="4">
    <source>
        <dbReference type="ARBA" id="ARBA00022741"/>
    </source>
</evidence>
<evidence type="ECO:0000259" key="9">
    <source>
        <dbReference type="PROSITE" id="PS50011"/>
    </source>
</evidence>
<evidence type="ECO:0000256" key="8">
    <source>
        <dbReference type="SAM" id="MobiDB-lite"/>
    </source>
</evidence>
<name>A0ABR9LSC2_9ACTN</name>
<dbReference type="SMART" id="SM00220">
    <property type="entry name" value="S_TKc"/>
    <property type="match status" value="1"/>
</dbReference>
<dbReference type="PANTHER" id="PTHR43289">
    <property type="entry name" value="MITOGEN-ACTIVATED PROTEIN KINASE KINASE KINASE 20-RELATED"/>
    <property type="match status" value="1"/>
</dbReference>
<dbReference type="Gene3D" id="1.10.510.10">
    <property type="entry name" value="Transferase(Phosphotransferase) domain 1"/>
    <property type="match status" value="2"/>
</dbReference>
<dbReference type="GO" id="GO:0004674">
    <property type="term" value="F:protein serine/threonine kinase activity"/>
    <property type="evidence" value="ECO:0007669"/>
    <property type="project" value="UniProtKB-KW"/>
</dbReference>